<sequence length="630" mass="70759">MAAYYRAATAMPLQDAWSRFKGAHYRGELGYIPANTPAIRNRWLETARQIWLGQLRSHAKSKGEGHWPVTKAEEIELKDILGWSSAQMWTALEGASPARGPRPGHHVTEPPNAQRRTGKQGHQDKLRAAQEPKRPSNQNTERDADEADHKVSFKFQTASIIPIAILRPFYTPEDEASPILRPVRDFAFHLAQEKIREFYLAAIDYGQLFQDHLRRLKDPEAVKEASKKFKEWHNKQADKLYAEWTTSVNASLKNPGGYESDGPRVNSGSDEEIPNRTTSQEDSPYTFSGARWQKVEGLSMIDVLRRQSQTDPEPDHTTPAPAASPPPRARRQRQGPYFYLRHFAVKPYEIINSNDAARLSNKGRTDLKVLLHPPTPPPTPPLTPPLNEQESAPVIDVDPPLELESSPTKLSSTPRKESPMVPPGPMAQDEILDLDEQGSSISPILREIELAYESAAQQRRYHEELNNLLRTPTPPSNLTLSPPTPPPPPQPQADEYTERLSLAEQGGVRGRLGPDFVRRPQETYSYNPYNSDSESSVSSESDLGTYSSPEIPYASNEGRKPVNGRASRMTHYPSVVIPVPAPLEPANTDPRRGALRTPSQQRTPPRTVHWGGEEVRYFPRENVPRKGRRG</sequence>
<feature type="region of interest" description="Disordered" evidence="1">
    <location>
        <begin position="94"/>
        <end position="148"/>
    </location>
</feature>
<feature type="compositionally biased region" description="Low complexity" evidence="1">
    <location>
        <begin position="531"/>
        <end position="542"/>
    </location>
</feature>
<evidence type="ECO:0000313" key="2">
    <source>
        <dbReference type="EMBL" id="KAJ3504292.1"/>
    </source>
</evidence>
<keyword evidence="3" id="KW-1185">Reference proteome</keyword>
<dbReference type="OrthoDB" id="10355950at2759"/>
<comment type="caution">
    <text evidence="2">The sequence shown here is derived from an EMBL/GenBank/DDBJ whole genome shotgun (WGS) entry which is preliminary data.</text>
</comment>
<feature type="region of interest" description="Disordered" evidence="1">
    <location>
        <begin position="462"/>
        <end position="608"/>
    </location>
</feature>
<dbReference type="Proteomes" id="UP001148786">
    <property type="component" value="Unassembled WGS sequence"/>
</dbReference>
<feature type="compositionally biased region" description="Low complexity" evidence="1">
    <location>
        <begin position="466"/>
        <end position="481"/>
    </location>
</feature>
<feature type="compositionally biased region" description="Pro residues" evidence="1">
    <location>
        <begin position="482"/>
        <end position="491"/>
    </location>
</feature>
<feature type="compositionally biased region" description="Polar residues" evidence="1">
    <location>
        <begin position="275"/>
        <end position="286"/>
    </location>
</feature>
<feature type="compositionally biased region" description="Basic and acidic residues" evidence="1">
    <location>
        <begin position="121"/>
        <end position="134"/>
    </location>
</feature>
<feature type="compositionally biased region" description="Pro residues" evidence="1">
    <location>
        <begin position="373"/>
        <end position="384"/>
    </location>
</feature>
<name>A0A9W8JY62_9AGAR</name>
<protein>
    <submittedName>
        <fullName evidence="2">Uncharacterized protein</fullName>
    </submittedName>
</protein>
<reference evidence="2" key="1">
    <citation type="submission" date="2022-07" db="EMBL/GenBank/DDBJ databases">
        <title>Genome Sequence of Agrocybe chaxingu.</title>
        <authorList>
            <person name="Buettner E."/>
        </authorList>
    </citation>
    <scope>NUCLEOTIDE SEQUENCE</scope>
    <source>
        <strain evidence="2">MP-N11</strain>
    </source>
</reference>
<accession>A0A9W8JY62</accession>
<feature type="region of interest" description="Disordered" evidence="1">
    <location>
        <begin position="367"/>
        <end position="438"/>
    </location>
</feature>
<evidence type="ECO:0000256" key="1">
    <source>
        <dbReference type="SAM" id="MobiDB-lite"/>
    </source>
</evidence>
<evidence type="ECO:0000313" key="3">
    <source>
        <dbReference type="Proteomes" id="UP001148786"/>
    </source>
</evidence>
<gene>
    <name evidence="2" type="ORF">NLJ89_g8010</name>
</gene>
<dbReference type="AlphaFoldDB" id="A0A9W8JY62"/>
<dbReference type="EMBL" id="JANKHO010001029">
    <property type="protein sequence ID" value="KAJ3504292.1"/>
    <property type="molecule type" value="Genomic_DNA"/>
</dbReference>
<feature type="region of interest" description="Disordered" evidence="1">
    <location>
        <begin position="308"/>
        <end position="331"/>
    </location>
</feature>
<feature type="region of interest" description="Disordered" evidence="1">
    <location>
        <begin position="252"/>
        <end position="287"/>
    </location>
</feature>
<proteinExistence type="predicted"/>
<organism evidence="2 3">
    <name type="scientific">Agrocybe chaxingu</name>
    <dbReference type="NCBI Taxonomy" id="84603"/>
    <lineage>
        <taxon>Eukaryota</taxon>
        <taxon>Fungi</taxon>
        <taxon>Dikarya</taxon>
        <taxon>Basidiomycota</taxon>
        <taxon>Agaricomycotina</taxon>
        <taxon>Agaricomycetes</taxon>
        <taxon>Agaricomycetidae</taxon>
        <taxon>Agaricales</taxon>
        <taxon>Agaricineae</taxon>
        <taxon>Strophariaceae</taxon>
        <taxon>Agrocybe</taxon>
    </lineage>
</organism>